<dbReference type="PhylomeDB" id="A7SX80"/>
<comment type="subcellular location">
    <subcellularLocation>
        <location evidence="1">Membrane</location>
        <topology evidence="1">Multi-pass membrane protein</topology>
    </subcellularLocation>
</comment>
<evidence type="ECO:0000256" key="4">
    <source>
        <dbReference type="ARBA" id="ARBA00022692"/>
    </source>
</evidence>
<feature type="non-terminal residue" evidence="13">
    <location>
        <position position="1"/>
    </location>
</feature>
<accession>A7SX80</accession>
<evidence type="ECO:0000256" key="10">
    <source>
        <dbReference type="ARBA" id="ARBA00023303"/>
    </source>
</evidence>
<proteinExistence type="inferred from homology"/>
<keyword evidence="3 11" id="KW-0894">Sodium channel</keyword>
<protein>
    <submittedName>
        <fullName evidence="13">Uncharacterized protein</fullName>
    </submittedName>
</protein>
<evidence type="ECO:0000313" key="13">
    <source>
        <dbReference type="EMBL" id="EDO31700.1"/>
    </source>
</evidence>
<dbReference type="PANTHER" id="PTHR11690:SF248">
    <property type="entry name" value="PICKPOCKET 17, ISOFORM A"/>
    <property type="match status" value="1"/>
</dbReference>
<evidence type="ECO:0000256" key="5">
    <source>
        <dbReference type="ARBA" id="ARBA00022989"/>
    </source>
</evidence>
<comment type="similarity">
    <text evidence="11">Belongs to the amiloride-sensitive sodium channel (TC 1.A.6) family.</text>
</comment>
<name>A7SX80_NEMVE</name>
<keyword evidence="9 11" id="KW-0739">Sodium transport</keyword>
<evidence type="ECO:0000256" key="3">
    <source>
        <dbReference type="ARBA" id="ARBA00022461"/>
    </source>
</evidence>
<dbReference type="Pfam" id="PF00858">
    <property type="entry name" value="ASC"/>
    <property type="match status" value="2"/>
</dbReference>
<dbReference type="GO" id="GO:0015280">
    <property type="term" value="F:ligand-gated sodium channel activity"/>
    <property type="evidence" value="ECO:0000318"/>
    <property type="project" value="GO_Central"/>
</dbReference>
<dbReference type="GO" id="GO:0005886">
    <property type="term" value="C:plasma membrane"/>
    <property type="evidence" value="ECO:0000318"/>
    <property type="project" value="GO_Central"/>
</dbReference>
<dbReference type="Gene3D" id="1.10.287.770">
    <property type="entry name" value="YojJ-like"/>
    <property type="match status" value="1"/>
</dbReference>
<keyword evidence="10 11" id="KW-0407">Ion channel</keyword>
<dbReference type="EMBL" id="DS469880">
    <property type="protein sequence ID" value="EDO31700.1"/>
    <property type="molecule type" value="Genomic_DNA"/>
</dbReference>
<evidence type="ECO:0000256" key="6">
    <source>
        <dbReference type="ARBA" id="ARBA00023053"/>
    </source>
</evidence>
<evidence type="ECO:0000256" key="12">
    <source>
        <dbReference type="SAM" id="Phobius"/>
    </source>
</evidence>
<keyword evidence="2 11" id="KW-0813">Transport</keyword>
<sequence length="386" mass="43224">MSRSGPSVRALLRDFSDRTSCHGIGQINGSHSPTWRIFWLLTFLAGLGMVLFQCITLLGIYLDKPTATSVDVTYDEVTNFPAVTICNLNMIKKKNLANFTQSKKIFDDFEAFVSSNSSMDSSAFLGSKMETVLKDRLTLDLFIDQEQYLIPLSQEAGVKVLLSDQRNVPFPFTDGFSVQPGVSASVGIRKLVINRIDPFNNGSCYSGDGLEKENIYSKYKSLKYSVQGCMSSCLANSEFSICNCTEGKFRVKGRPCMSESEVKCLNTVNKMYEKGTLGCTRKCPQPCSHFSFRRTISQSQWSESYEVKERRVEAEGDSRSSALIPCRSDLNDKQNFLRVKLFYEELNTEAITYSRSYTTESFLGDVGGQLGLWIGVSVITCAEFFK</sequence>
<keyword evidence="14" id="KW-1185">Reference proteome</keyword>
<evidence type="ECO:0000256" key="11">
    <source>
        <dbReference type="RuleBase" id="RU000679"/>
    </source>
</evidence>
<evidence type="ECO:0000313" key="14">
    <source>
        <dbReference type="Proteomes" id="UP000001593"/>
    </source>
</evidence>
<dbReference type="PANTHER" id="PTHR11690">
    <property type="entry name" value="AMILORIDE-SENSITIVE SODIUM CHANNEL-RELATED"/>
    <property type="match status" value="1"/>
</dbReference>
<dbReference type="Proteomes" id="UP000001593">
    <property type="component" value="Unassembled WGS sequence"/>
</dbReference>
<evidence type="ECO:0000256" key="8">
    <source>
        <dbReference type="ARBA" id="ARBA00023136"/>
    </source>
</evidence>
<dbReference type="HOGENOM" id="CLU_020415_3_1_1"/>
<keyword evidence="8 12" id="KW-0472">Membrane</keyword>
<evidence type="ECO:0000256" key="2">
    <source>
        <dbReference type="ARBA" id="ARBA00022448"/>
    </source>
</evidence>
<keyword evidence="4 11" id="KW-0812">Transmembrane</keyword>
<keyword evidence="6" id="KW-0915">Sodium</keyword>
<keyword evidence="7 11" id="KW-0406">Ion transport</keyword>
<dbReference type="OMA" id="CHETCKA"/>
<dbReference type="InParanoid" id="A7SX80"/>
<evidence type="ECO:0000256" key="1">
    <source>
        <dbReference type="ARBA" id="ARBA00004141"/>
    </source>
</evidence>
<dbReference type="AlphaFoldDB" id="A7SX80"/>
<evidence type="ECO:0000256" key="9">
    <source>
        <dbReference type="ARBA" id="ARBA00023201"/>
    </source>
</evidence>
<evidence type="ECO:0000256" key="7">
    <source>
        <dbReference type="ARBA" id="ARBA00023065"/>
    </source>
</evidence>
<dbReference type="Gene3D" id="2.60.470.10">
    <property type="entry name" value="Acid-sensing ion channels like domains"/>
    <property type="match status" value="1"/>
</dbReference>
<dbReference type="eggNOG" id="KOG4294">
    <property type="taxonomic scope" value="Eukaryota"/>
</dbReference>
<keyword evidence="5 12" id="KW-1133">Transmembrane helix</keyword>
<feature type="transmembrane region" description="Helical" evidence="12">
    <location>
        <begin position="37"/>
        <end position="62"/>
    </location>
</feature>
<gene>
    <name evidence="13" type="ORF">NEMVEDRAFT_v1g136400</name>
</gene>
<organism evidence="13 14">
    <name type="scientific">Nematostella vectensis</name>
    <name type="common">Starlet sea anemone</name>
    <dbReference type="NCBI Taxonomy" id="45351"/>
    <lineage>
        <taxon>Eukaryota</taxon>
        <taxon>Metazoa</taxon>
        <taxon>Cnidaria</taxon>
        <taxon>Anthozoa</taxon>
        <taxon>Hexacorallia</taxon>
        <taxon>Actiniaria</taxon>
        <taxon>Edwardsiidae</taxon>
        <taxon>Nematostella</taxon>
    </lineage>
</organism>
<reference evidence="13 14" key="1">
    <citation type="journal article" date="2007" name="Science">
        <title>Sea anemone genome reveals ancestral eumetazoan gene repertoire and genomic organization.</title>
        <authorList>
            <person name="Putnam N.H."/>
            <person name="Srivastava M."/>
            <person name="Hellsten U."/>
            <person name="Dirks B."/>
            <person name="Chapman J."/>
            <person name="Salamov A."/>
            <person name="Terry A."/>
            <person name="Shapiro H."/>
            <person name="Lindquist E."/>
            <person name="Kapitonov V.V."/>
            <person name="Jurka J."/>
            <person name="Genikhovich G."/>
            <person name="Grigoriev I.V."/>
            <person name="Lucas S.M."/>
            <person name="Steele R.E."/>
            <person name="Finnerty J.R."/>
            <person name="Technau U."/>
            <person name="Martindale M.Q."/>
            <person name="Rokhsar D.S."/>
        </authorList>
    </citation>
    <scope>NUCLEOTIDE SEQUENCE [LARGE SCALE GENOMIC DNA]</scope>
    <source>
        <strain evidence="14">CH2 X CH6</strain>
    </source>
</reference>
<dbReference type="InterPro" id="IPR001873">
    <property type="entry name" value="ENaC"/>
</dbReference>
<dbReference type="GO" id="GO:0035725">
    <property type="term" value="P:sodium ion transmembrane transport"/>
    <property type="evidence" value="ECO:0000318"/>
    <property type="project" value="GO_Central"/>
</dbReference>